<proteinExistence type="predicted"/>
<evidence type="ECO:0000313" key="2">
    <source>
        <dbReference type="EMBL" id="KPI97428.1"/>
    </source>
</evidence>
<feature type="chain" id="PRO_5008263776" description="Cuticular protein" evidence="1">
    <location>
        <begin position="17"/>
        <end position="454"/>
    </location>
</feature>
<dbReference type="Proteomes" id="UP000053268">
    <property type="component" value="Unassembled WGS sequence"/>
</dbReference>
<dbReference type="STRING" id="66420.A0A194PWN8"/>
<name>A0A194PWN8_PAPXU</name>
<gene>
    <name evidence="2" type="ORF">RR46_09335</name>
</gene>
<reference evidence="2 3" key="1">
    <citation type="journal article" date="2015" name="Nat. Commun.">
        <title>Outbred genome sequencing and CRISPR/Cas9 gene editing in butterflies.</title>
        <authorList>
            <person name="Li X."/>
            <person name="Fan D."/>
            <person name="Zhang W."/>
            <person name="Liu G."/>
            <person name="Zhang L."/>
            <person name="Zhao L."/>
            <person name="Fang X."/>
            <person name="Chen L."/>
            <person name="Dong Y."/>
            <person name="Chen Y."/>
            <person name="Ding Y."/>
            <person name="Zhao R."/>
            <person name="Feng M."/>
            <person name="Zhu Y."/>
            <person name="Feng Y."/>
            <person name="Jiang X."/>
            <person name="Zhu D."/>
            <person name="Xiang H."/>
            <person name="Feng X."/>
            <person name="Li S."/>
            <person name="Wang J."/>
            <person name="Zhang G."/>
            <person name="Kronforst M.R."/>
            <person name="Wang W."/>
        </authorList>
    </citation>
    <scope>NUCLEOTIDE SEQUENCE [LARGE SCALE GENOMIC DNA]</scope>
    <source>
        <strain evidence="2">Ya'a_city_454_Px</strain>
        <tissue evidence="2">Whole body</tissue>
    </source>
</reference>
<accession>A0A194PWN8</accession>
<evidence type="ECO:0008006" key="4">
    <source>
        <dbReference type="Google" id="ProtNLM"/>
    </source>
</evidence>
<protein>
    <recommendedName>
        <fullName evidence="4">Cuticular protein</fullName>
    </recommendedName>
</protein>
<dbReference type="EMBL" id="KQ459590">
    <property type="protein sequence ID" value="KPI97428.1"/>
    <property type="molecule type" value="Genomic_DNA"/>
</dbReference>
<keyword evidence="1" id="KW-0732">Signal</keyword>
<evidence type="ECO:0000256" key="1">
    <source>
        <dbReference type="SAM" id="SignalP"/>
    </source>
</evidence>
<keyword evidence="3" id="KW-1185">Reference proteome</keyword>
<sequence length="454" mass="45779">MSKLVVLLCVVAMAAAKPGLVAPLAYSAVPAVSSLSQYSSSVYHGAPLYAPSLYQASYVTPAVAALSQAPNSPAVVLDAVNGVPLDTPEVVSARLAHYQAKALSGVHHLRKRSVAPLTYSTLVSPVTHGAVVSPVAPLTYSSYSPYVSAYSAPALVSSPLTYSAVLPKAYGVHACCIETSIKTIYYPKESISLLFTSELTQTTMNSLVVLFSLMALATAKPSHLVAFSGAPSAYTSESRVDVHSSPSIVTSAAVAPVARTYVAGPAFAAANGAFAAPAAYSQHSRVDYVKSSPAVVSTYAAAPAAFATPVVAGPAASSYQSRVDIKSSPAVVNTYSAAPVVSSAAIAAPAAFAAQAAFAASIAAPAATSYQSRLDIKSSPAVVNTYSAAPVVAPAAISAPAAIAAPAATSYQTRLDIKSSPAVVSTYSAAPAAFATPAAIAAPAATSYQSRFGH</sequence>
<organism evidence="2 3">
    <name type="scientific">Papilio xuthus</name>
    <name type="common">Asian swallowtail butterfly</name>
    <dbReference type="NCBI Taxonomy" id="66420"/>
    <lineage>
        <taxon>Eukaryota</taxon>
        <taxon>Metazoa</taxon>
        <taxon>Ecdysozoa</taxon>
        <taxon>Arthropoda</taxon>
        <taxon>Hexapoda</taxon>
        <taxon>Insecta</taxon>
        <taxon>Pterygota</taxon>
        <taxon>Neoptera</taxon>
        <taxon>Endopterygota</taxon>
        <taxon>Lepidoptera</taxon>
        <taxon>Glossata</taxon>
        <taxon>Ditrysia</taxon>
        <taxon>Papilionoidea</taxon>
        <taxon>Papilionidae</taxon>
        <taxon>Papilioninae</taxon>
        <taxon>Papilio</taxon>
    </lineage>
</organism>
<feature type="signal peptide" evidence="1">
    <location>
        <begin position="1"/>
        <end position="16"/>
    </location>
</feature>
<evidence type="ECO:0000313" key="3">
    <source>
        <dbReference type="Proteomes" id="UP000053268"/>
    </source>
</evidence>
<dbReference type="AlphaFoldDB" id="A0A194PWN8"/>